<evidence type="ECO:0000256" key="1">
    <source>
        <dbReference type="SAM" id="SignalP"/>
    </source>
</evidence>
<keyword evidence="3" id="KW-1185">Reference proteome</keyword>
<dbReference type="EMBL" id="ML179446">
    <property type="protein sequence ID" value="THU87544.1"/>
    <property type="molecule type" value="Genomic_DNA"/>
</dbReference>
<protein>
    <submittedName>
        <fullName evidence="2">Uncharacterized protein</fullName>
    </submittedName>
</protein>
<evidence type="ECO:0000313" key="2">
    <source>
        <dbReference type="EMBL" id="THU87544.1"/>
    </source>
</evidence>
<name>A0A4S8LF26_DENBC</name>
<reference evidence="2 3" key="1">
    <citation type="journal article" date="2019" name="Nat. Ecol. Evol.">
        <title>Megaphylogeny resolves global patterns of mushroom evolution.</title>
        <authorList>
            <person name="Varga T."/>
            <person name="Krizsan K."/>
            <person name="Foldi C."/>
            <person name="Dima B."/>
            <person name="Sanchez-Garcia M."/>
            <person name="Sanchez-Ramirez S."/>
            <person name="Szollosi G.J."/>
            <person name="Szarkandi J.G."/>
            <person name="Papp V."/>
            <person name="Albert L."/>
            <person name="Andreopoulos W."/>
            <person name="Angelini C."/>
            <person name="Antonin V."/>
            <person name="Barry K.W."/>
            <person name="Bougher N.L."/>
            <person name="Buchanan P."/>
            <person name="Buyck B."/>
            <person name="Bense V."/>
            <person name="Catcheside P."/>
            <person name="Chovatia M."/>
            <person name="Cooper J."/>
            <person name="Damon W."/>
            <person name="Desjardin D."/>
            <person name="Finy P."/>
            <person name="Geml J."/>
            <person name="Haridas S."/>
            <person name="Hughes K."/>
            <person name="Justo A."/>
            <person name="Karasinski D."/>
            <person name="Kautmanova I."/>
            <person name="Kiss B."/>
            <person name="Kocsube S."/>
            <person name="Kotiranta H."/>
            <person name="LaButti K.M."/>
            <person name="Lechner B.E."/>
            <person name="Liimatainen K."/>
            <person name="Lipzen A."/>
            <person name="Lukacs Z."/>
            <person name="Mihaltcheva S."/>
            <person name="Morgado L.N."/>
            <person name="Niskanen T."/>
            <person name="Noordeloos M.E."/>
            <person name="Ohm R.A."/>
            <person name="Ortiz-Santana B."/>
            <person name="Ovrebo C."/>
            <person name="Racz N."/>
            <person name="Riley R."/>
            <person name="Savchenko A."/>
            <person name="Shiryaev A."/>
            <person name="Soop K."/>
            <person name="Spirin V."/>
            <person name="Szebenyi C."/>
            <person name="Tomsovsky M."/>
            <person name="Tulloss R.E."/>
            <person name="Uehling J."/>
            <person name="Grigoriev I.V."/>
            <person name="Vagvolgyi C."/>
            <person name="Papp T."/>
            <person name="Martin F.M."/>
            <person name="Miettinen O."/>
            <person name="Hibbett D.S."/>
            <person name="Nagy L.G."/>
        </authorList>
    </citation>
    <scope>NUCLEOTIDE SEQUENCE [LARGE SCALE GENOMIC DNA]</scope>
    <source>
        <strain evidence="2 3">CBS 962.96</strain>
    </source>
</reference>
<dbReference type="AlphaFoldDB" id="A0A4S8LF26"/>
<dbReference type="OrthoDB" id="2940489at2759"/>
<feature type="signal peptide" evidence="1">
    <location>
        <begin position="1"/>
        <end position="24"/>
    </location>
</feature>
<gene>
    <name evidence="2" type="ORF">K435DRAFT_969857</name>
</gene>
<dbReference type="Proteomes" id="UP000297245">
    <property type="component" value="Unassembled WGS sequence"/>
</dbReference>
<feature type="chain" id="PRO_5020447559" evidence="1">
    <location>
        <begin position="25"/>
        <end position="120"/>
    </location>
</feature>
<accession>A0A4S8LF26</accession>
<proteinExistence type="predicted"/>
<evidence type="ECO:0000313" key="3">
    <source>
        <dbReference type="Proteomes" id="UP000297245"/>
    </source>
</evidence>
<keyword evidence="1" id="KW-0732">Signal</keyword>
<sequence>MLFTSKVGLLTMTTLATLASVVNAQNNHVWIRSLASSPIEAMVSIFSTGGGNDAWFTLPANYDDPNQSEWHRTGWELVAFRNKTATNERVGFYKDFNATDTFVTFYSFDYVTFDLTNPEA</sequence>
<organism evidence="2 3">
    <name type="scientific">Dendrothele bispora (strain CBS 962.96)</name>
    <dbReference type="NCBI Taxonomy" id="1314807"/>
    <lineage>
        <taxon>Eukaryota</taxon>
        <taxon>Fungi</taxon>
        <taxon>Dikarya</taxon>
        <taxon>Basidiomycota</taxon>
        <taxon>Agaricomycotina</taxon>
        <taxon>Agaricomycetes</taxon>
        <taxon>Agaricomycetidae</taxon>
        <taxon>Agaricales</taxon>
        <taxon>Agaricales incertae sedis</taxon>
        <taxon>Dendrothele</taxon>
    </lineage>
</organism>